<gene>
    <name evidence="3" type="ORF">A2W14_03120</name>
</gene>
<dbReference type="GO" id="GO:0006508">
    <property type="term" value="P:proteolysis"/>
    <property type="evidence" value="ECO:0007669"/>
    <property type="project" value="InterPro"/>
</dbReference>
<name>A0A1F5YTS4_9BACT</name>
<dbReference type="Proteomes" id="UP000176665">
    <property type="component" value="Unassembled WGS sequence"/>
</dbReference>
<dbReference type="InterPro" id="IPR050261">
    <property type="entry name" value="FrsA_esterase"/>
</dbReference>
<dbReference type="InterPro" id="IPR001375">
    <property type="entry name" value="Peptidase_S9_cat"/>
</dbReference>
<dbReference type="PANTHER" id="PTHR22946:SF9">
    <property type="entry name" value="POLYKETIDE TRANSFERASE AF380"/>
    <property type="match status" value="1"/>
</dbReference>
<evidence type="ECO:0000256" key="1">
    <source>
        <dbReference type="ARBA" id="ARBA00022801"/>
    </source>
</evidence>
<dbReference type="GO" id="GO:0004252">
    <property type="term" value="F:serine-type endopeptidase activity"/>
    <property type="evidence" value="ECO:0007669"/>
    <property type="project" value="InterPro"/>
</dbReference>
<evidence type="ECO:0000313" key="4">
    <source>
        <dbReference type="Proteomes" id="UP000176665"/>
    </source>
</evidence>
<dbReference type="Gene3D" id="3.40.50.1820">
    <property type="entry name" value="alpha/beta hydrolase"/>
    <property type="match status" value="1"/>
</dbReference>
<accession>A0A1F5YTS4</accession>
<dbReference type="PROSITE" id="PS00708">
    <property type="entry name" value="PRO_ENDOPEP_SER"/>
    <property type="match status" value="1"/>
</dbReference>
<dbReference type="PANTHER" id="PTHR22946">
    <property type="entry name" value="DIENELACTONE HYDROLASE DOMAIN-CONTAINING PROTEIN-RELATED"/>
    <property type="match status" value="1"/>
</dbReference>
<comment type="caution">
    <text evidence="3">The sequence shown here is derived from an EMBL/GenBank/DDBJ whole genome shotgun (WGS) entry which is preliminary data.</text>
</comment>
<sequence length="302" mass="33614">MTIASLREDSVNWGMGSDIKIEETLTPGSNYNRYLASYQSEGLKIYALLTIPEGSVPKSGWPVIVFNHGYIPPIEYRTTERYVPYVDGFAKQGYIIFKPDYRGHGSSEGNAAGGYGSNAYTIDVLNAVSSIKKYAPSDADRIGMWGHSMGGYITLRNMVVRKDIKAAVIWAGVVASYPDLLGRWRRGSTVPSPSLTGAARRWRQTLIDKYGTPEQNPDFWNSISANYYLNDISGPLQLHHGIADSSVPVEFSEKLNEQMKNAGKTVELFTYPGDNHNLSLYFSSAMQRSVAFFDKYLKNSVN</sequence>
<feature type="domain" description="Peptidase S9 prolyl oligopeptidase catalytic" evidence="2">
    <location>
        <begin position="89"/>
        <end position="299"/>
    </location>
</feature>
<evidence type="ECO:0000259" key="2">
    <source>
        <dbReference type="Pfam" id="PF00326"/>
    </source>
</evidence>
<dbReference type="EMBL" id="MFJA01000022">
    <property type="protein sequence ID" value="OGG03610.1"/>
    <property type="molecule type" value="Genomic_DNA"/>
</dbReference>
<proteinExistence type="predicted"/>
<dbReference type="AlphaFoldDB" id="A0A1F5YTS4"/>
<dbReference type="Pfam" id="PF00326">
    <property type="entry name" value="Peptidase_S9"/>
    <property type="match status" value="1"/>
</dbReference>
<organism evidence="3 4">
    <name type="scientific">Candidatus Gottesmanbacteria bacterium RBG_16_37_8</name>
    <dbReference type="NCBI Taxonomy" id="1798371"/>
    <lineage>
        <taxon>Bacteria</taxon>
        <taxon>Candidatus Gottesmaniibacteriota</taxon>
    </lineage>
</organism>
<reference evidence="3 4" key="1">
    <citation type="journal article" date="2016" name="Nat. Commun.">
        <title>Thousands of microbial genomes shed light on interconnected biogeochemical processes in an aquifer system.</title>
        <authorList>
            <person name="Anantharaman K."/>
            <person name="Brown C.T."/>
            <person name="Hug L.A."/>
            <person name="Sharon I."/>
            <person name="Castelle C.J."/>
            <person name="Probst A.J."/>
            <person name="Thomas B.C."/>
            <person name="Singh A."/>
            <person name="Wilkins M.J."/>
            <person name="Karaoz U."/>
            <person name="Brodie E.L."/>
            <person name="Williams K.H."/>
            <person name="Hubbard S.S."/>
            <person name="Banfield J.F."/>
        </authorList>
    </citation>
    <scope>NUCLEOTIDE SEQUENCE [LARGE SCALE GENOMIC DNA]</scope>
</reference>
<dbReference type="SUPFAM" id="SSF53474">
    <property type="entry name" value="alpha/beta-Hydrolases"/>
    <property type="match status" value="1"/>
</dbReference>
<dbReference type="InterPro" id="IPR002471">
    <property type="entry name" value="Pept_S9_AS"/>
</dbReference>
<evidence type="ECO:0000313" key="3">
    <source>
        <dbReference type="EMBL" id="OGG03610.1"/>
    </source>
</evidence>
<dbReference type="InterPro" id="IPR029058">
    <property type="entry name" value="AB_hydrolase_fold"/>
</dbReference>
<dbReference type="GO" id="GO:0052689">
    <property type="term" value="F:carboxylic ester hydrolase activity"/>
    <property type="evidence" value="ECO:0007669"/>
    <property type="project" value="UniProtKB-ARBA"/>
</dbReference>
<protein>
    <submittedName>
        <fullName evidence="3">Peptidase</fullName>
    </submittedName>
</protein>
<keyword evidence="1" id="KW-0378">Hydrolase</keyword>
<dbReference type="STRING" id="1798371.A2W14_03120"/>